<dbReference type="OrthoDB" id="237820at2"/>
<dbReference type="eggNOG" id="COG1357">
    <property type="taxonomic scope" value="Bacteria"/>
</dbReference>
<dbReference type="Proteomes" id="UP000028630">
    <property type="component" value="Unassembled WGS sequence"/>
</dbReference>
<comment type="caution">
    <text evidence="2">The sequence shown here is derived from an EMBL/GenBank/DDBJ whole genome shotgun (WGS) entry which is preliminary data.</text>
</comment>
<dbReference type="Pfam" id="PF13599">
    <property type="entry name" value="Pentapeptide_4"/>
    <property type="match status" value="1"/>
</dbReference>
<keyword evidence="3" id="KW-1185">Reference proteome</keyword>
<dbReference type="RefSeq" id="WP_038162311.1">
    <property type="nucleotide sequence ID" value="NZ_JMTB01000118.1"/>
</dbReference>
<evidence type="ECO:0000313" key="2">
    <source>
        <dbReference type="EMBL" id="KFB99021.1"/>
    </source>
</evidence>
<dbReference type="InterPro" id="IPR018683">
    <property type="entry name" value="DUF2169"/>
</dbReference>
<dbReference type="AlphaFoldDB" id="A0A084ZNH7"/>
<accession>A0A084ZNH7</accession>
<dbReference type="Gene3D" id="2.160.20.80">
    <property type="entry name" value="E3 ubiquitin-protein ligase SopA"/>
    <property type="match status" value="3"/>
</dbReference>
<organism evidence="2 3">
    <name type="scientific">Trabulsiella guamensis ATCC 49490</name>
    <dbReference type="NCBI Taxonomy" id="1005994"/>
    <lineage>
        <taxon>Bacteria</taxon>
        <taxon>Pseudomonadati</taxon>
        <taxon>Pseudomonadota</taxon>
        <taxon>Gammaproteobacteria</taxon>
        <taxon>Enterobacterales</taxon>
        <taxon>Enterobacteriaceae</taxon>
        <taxon>Trabulsiella</taxon>
    </lineage>
</organism>
<name>A0A084ZNH7_9ENTR</name>
<evidence type="ECO:0000313" key="3">
    <source>
        <dbReference type="Proteomes" id="UP000028630"/>
    </source>
</evidence>
<dbReference type="PANTHER" id="PTHR42999:SF1">
    <property type="entry name" value="PENTAPEPTIDE REPEAT-CONTAINING PROTEIN"/>
    <property type="match status" value="1"/>
</dbReference>
<sequence length="745" mass="84138">MRIIRPQQLAVLKNGYQIGRDSHMGISVVAGFYLSRQDHFITEPQIWHAWKSAPISFRVLDSVEPKPFAEFLLAGHAGIGEEVNALDVMARVGPLKRHWRVEGDSGTAGMIVKPFLRMPLDHTHSWGGKGCKENALGRGYGDSQHPNLMSINIDGSAIVRSPLAAPTPLPPDFQIRKNHMDNVASSMSDKHYLETFFPGLPPGIDRRYFQMAAPAQWLNKAEWPNDISFELQGFREHNEVLSGNFPVVRARAFVWENDAKYPEEIVLQRKTLWLLPDDDIGLMVFTGHYPLRHLFDEPVETLLVALDPATSLRNEAHYCDVYARRSHEDAPAFEFLNDPDLMPVGMPLNVIRSLTDHPDSKFYRALPLPKADATHFYDDVKEAIALYQQQQQARKESDNASSPGINETMLPALPEGQGETWLSEGNAEAENITFSGTDFSASLLENRQFRYCTFHNCKFKATQLKDCVFEQCQFILCDFDESSFSGVTLSGGFIKHSHLQDVQIENCLLEKVTLESSGFQMSHFIKSSLNNNIMMQDDFSHCRFDSCSFNNGFFTFSIFSSASFLQSQVVSSVFEKCETQNVSFSHCTLNKNSFIEGTWQNSQFMACQMDSVTTGLGVSFSDSRFEQCSLVRIGFTKADLQRCHFVHCTLLEACCDKADFDSAHVISCDMAGLRLKDAVLTHSLWRGTSLQQSVLYNADLRDTTFRQCNLAGANLAMVSQNVTTRFDGCLMEQVHWIPRRYRMNT</sequence>
<evidence type="ECO:0000259" key="1">
    <source>
        <dbReference type="Pfam" id="PF09937"/>
    </source>
</evidence>
<gene>
    <name evidence="2" type="ORF">GTGU_04348</name>
</gene>
<dbReference type="EMBL" id="JMTB01000118">
    <property type="protein sequence ID" value="KFB99021.1"/>
    <property type="molecule type" value="Genomic_DNA"/>
</dbReference>
<proteinExistence type="predicted"/>
<protein>
    <recommendedName>
        <fullName evidence="1">DUF2169 domain-containing protein</fullName>
    </recommendedName>
</protein>
<dbReference type="Pfam" id="PF09937">
    <property type="entry name" value="DUF2169"/>
    <property type="match status" value="1"/>
</dbReference>
<dbReference type="InterPro" id="IPR001646">
    <property type="entry name" value="5peptide_repeat"/>
</dbReference>
<reference evidence="3" key="1">
    <citation type="submission" date="2014-05" db="EMBL/GenBank/DDBJ databases">
        <title>ATOL: Assembling a taxonomically balanced genome-scale reconstruction of the evolutionary history of the Enterobacteriaceae.</title>
        <authorList>
            <person name="Plunkett G. III"/>
            <person name="Neeno-Eckwall E.C."/>
            <person name="Glasner J.D."/>
            <person name="Perna N.T."/>
        </authorList>
    </citation>
    <scope>NUCLEOTIDE SEQUENCE [LARGE SCALE GENOMIC DNA]</scope>
    <source>
        <strain evidence="3">ATCC 49490</strain>
    </source>
</reference>
<dbReference type="eggNOG" id="COG5351">
    <property type="taxonomic scope" value="Bacteria"/>
</dbReference>
<dbReference type="InterPro" id="IPR052949">
    <property type="entry name" value="PA_immunity-related"/>
</dbReference>
<feature type="domain" description="DUF2169" evidence="1">
    <location>
        <begin position="23"/>
        <end position="285"/>
    </location>
</feature>
<dbReference type="SUPFAM" id="SSF141571">
    <property type="entry name" value="Pentapeptide repeat-like"/>
    <property type="match status" value="3"/>
</dbReference>
<dbReference type="PANTHER" id="PTHR42999">
    <property type="entry name" value="ANTIBIOTIC RESISTANCE PROTEIN MCBG"/>
    <property type="match status" value="1"/>
</dbReference>
<dbReference type="Pfam" id="PF00805">
    <property type="entry name" value="Pentapeptide"/>
    <property type="match status" value="1"/>
</dbReference>